<dbReference type="EMBL" id="KZ353062">
    <property type="protein sequence ID" value="PIO61758.1"/>
    <property type="molecule type" value="Genomic_DNA"/>
</dbReference>
<organism evidence="2 3">
    <name type="scientific">Teladorsagia circumcincta</name>
    <name type="common">Brown stomach worm</name>
    <name type="synonym">Ostertagia circumcincta</name>
    <dbReference type="NCBI Taxonomy" id="45464"/>
    <lineage>
        <taxon>Eukaryota</taxon>
        <taxon>Metazoa</taxon>
        <taxon>Ecdysozoa</taxon>
        <taxon>Nematoda</taxon>
        <taxon>Chromadorea</taxon>
        <taxon>Rhabditida</taxon>
        <taxon>Rhabditina</taxon>
        <taxon>Rhabditomorpha</taxon>
        <taxon>Strongyloidea</taxon>
        <taxon>Trichostrongylidae</taxon>
        <taxon>Teladorsagia</taxon>
    </lineage>
</organism>
<dbReference type="InterPro" id="IPR043504">
    <property type="entry name" value="Peptidase_S1_PA_chymotrypsin"/>
</dbReference>
<proteinExistence type="predicted"/>
<dbReference type="InterPro" id="IPR009003">
    <property type="entry name" value="Peptidase_S1_PA"/>
</dbReference>
<dbReference type="PROSITE" id="PS00135">
    <property type="entry name" value="TRYPSIN_SER"/>
    <property type="match status" value="1"/>
</dbReference>
<evidence type="ECO:0000259" key="1">
    <source>
        <dbReference type="SMART" id="SM00020"/>
    </source>
</evidence>
<dbReference type="AlphaFoldDB" id="A0A2G9TV21"/>
<dbReference type="Gene3D" id="2.40.10.10">
    <property type="entry name" value="Trypsin-like serine proteases"/>
    <property type="match status" value="2"/>
</dbReference>
<dbReference type="PANTHER" id="PTHR24260:SF136">
    <property type="entry name" value="GH08193P-RELATED"/>
    <property type="match status" value="1"/>
</dbReference>
<dbReference type="SUPFAM" id="SSF50494">
    <property type="entry name" value="Trypsin-like serine proteases"/>
    <property type="match status" value="1"/>
</dbReference>
<dbReference type="Proteomes" id="UP000230423">
    <property type="component" value="Unassembled WGS sequence"/>
</dbReference>
<dbReference type="Pfam" id="PF00089">
    <property type="entry name" value="Trypsin"/>
    <property type="match status" value="1"/>
</dbReference>
<gene>
    <name evidence="2" type="ORF">TELCIR_16708</name>
</gene>
<dbReference type="OrthoDB" id="5830415at2759"/>
<dbReference type="InterPro" id="IPR051333">
    <property type="entry name" value="CLIP_Serine_Protease"/>
</dbReference>
<dbReference type="GO" id="GO:0004252">
    <property type="term" value="F:serine-type endopeptidase activity"/>
    <property type="evidence" value="ECO:0007669"/>
    <property type="project" value="InterPro"/>
</dbReference>
<sequence length="219" mass="23450">NSRRPLANEFEVFVGSRCPNPYRCTIPWVKAGHVYYHDAFDECSLENDIAIVELAGNVLNTFASPICLPDRSQPIARVLKVAGSADAGRPDLWPVGQQVVTVTFVQLDNNFIRVKPLPGMGICPGDSGGPLFQFNGLNQNTVIGLTSYVTSCFQREVGGNVVVPLAGVVCEGPPGVVLLFEGTGKAKCGASRAMNLGGAPYSIRHHVIEKMPAISLTRV</sequence>
<reference evidence="2 3" key="1">
    <citation type="submission" date="2015-09" db="EMBL/GenBank/DDBJ databases">
        <title>Draft genome of the parasitic nematode Teladorsagia circumcincta isolate WARC Sus (inbred).</title>
        <authorList>
            <person name="Mitreva M."/>
        </authorList>
    </citation>
    <scope>NUCLEOTIDE SEQUENCE [LARGE SCALE GENOMIC DNA]</scope>
    <source>
        <strain evidence="2 3">S</strain>
    </source>
</reference>
<dbReference type="GO" id="GO:0006508">
    <property type="term" value="P:proteolysis"/>
    <property type="evidence" value="ECO:0007669"/>
    <property type="project" value="InterPro"/>
</dbReference>
<feature type="domain" description="Peptidase S1" evidence="1">
    <location>
        <begin position="5"/>
        <end position="169"/>
    </location>
</feature>
<feature type="non-terminal residue" evidence="2">
    <location>
        <position position="1"/>
    </location>
</feature>
<protein>
    <submittedName>
        <fullName evidence="2">Trypsin</fullName>
    </submittedName>
</protein>
<keyword evidence="3" id="KW-1185">Reference proteome</keyword>
<accession>A0A2G9TV21</accession>
<dbReference type="PANTHER" id="PTHR24260">
    <property type="match status" value="1"/>
</dbReference>
<dbReference type="SMART" id="SM00020">
    <property type="entry name" value="Tryp_SPc"/>
    <property type="match status" value="1"/>
</dbReference>
<evidence type="ECO:0000313" key="3">
    <source>
        <dbReference type="Proteomes" id="UP000230423"/>
    </source>
</evidence>
<dbReference type="InterPro" id="IPR033116">
    <property type="entry name" value="TRYPSIN_SER"/>
</dbReference>
<dbReference type="InterPro" id="IPR001254">
    <property type="entry name" value="Trypsin_dom"/>
</dbReference>
<evidence type="ECO:0000313" key="2">
    <source>
        <dbReference type="EMBL" id="PIO61758.1"/>
    </source>
</evidence>
<name>A0A2G9TV21_TELCI</name>